<dbReference type="EMBL" id="JAGGMR010000001">
    <property type="protein sequence ID" value="MBP2191331.1"/>
    <property type="molecule type" value="Genomic_DNA"/>
</dbReference>
<feature type="transmembrane region" description="Helical" evidence="7">
    <location>
        <begin position="17"/>
        <end position="37"/>
    </location>
</feature>
<dbReference type="SUPFAM" id="SSF82866">
    <property type="entry name" value="Multidrug efflux transporter AcrB transmembrane domain"/>
    <property type="match status" value="2"/>
</dbReference>
<dbReference type="SUPFAM" id="SSF49464">
    <property type="entry name" value="Carboxypeptidase regulatory domain-like"/>
    <property type="match status" value="2"/>
</dbReference>
<dbReference type="PANTHER" id="PTHR33406">
    <property type="entry name" value="MEMBRANE PROTEIN MJ1562-RELATED"/>
    <property type="match status" value="1"/>
</dbReference>
<keyword evidence="5 7" id="KW-0472">Membrane</keyword>
<name>A0ABS4QI10_9NOCA</name>
<dbReference type="PANTHER" id="PTHR33406:SF13">
    <property type="entry name" value="MEMBRANE PROTEIN YDFJ"/>
    <property type="match status" value="1"/>
</dbReference>
<dbReference type="Pfam" id="PF03176">
    <property type="entry name" value="MMPL"/>
    <property type="match status" value="2"/>
</dbReference>
<evidence type="ECO:0000256" key="4">
    <source>
        <dbReference type="ARBA" id="ARBA00022989"/>
    </source>
</evidence>
<protein>
    <submittedName>
        <fullName evidence="9">RND superfamily putative drug exporter</fullName>
    </submittedName>
</protein>
<dbReference type="Gene3D" id="2.60.40.1120">
    <property type="entry name" value="Carboxypeptidase-like, regulatory domain"/>
    <property type="match status" value="3"/>
</dbReference>
<evidence type="ECO:0000256" key="5">
    <source>
        <dbReference type="ARBA" id="ARBA00023136"/>
    </source>
</evidence>
<evidence type="ECO:0000256" key="7">
    <source>
        <dbReference type="SAM" id="Phobius"/>
    </source>
</evidence>
<dbReference type="InterPro" id="IPR013784">
    <property type="entry name" value="Carb-bd-like_fold"/>
</dbReference>
<dbReference type="SUPFAM" id="SSF49452">
    <property type="entry name" value="Starch-binding domain-like"/>
    <property type="match status" value="1"/>
</dbReference>
<comment type="subcellular location">
    <subcellularLocation>
        <location evidence="1">Cell membrane</location>
        <topology evidence="1">Multi-pass membrane protein</topology>
    </subcellularLocation>
</comment>
<dbReference type="Gene3D" id="1.20.1640.10">
    <property type="entry name" value="Multidrug efflux transporter AcrB transmembrane domain"/>
    <property type="match status" value="2"/>
</dbReference>
<reference evidence="9 10" key="1">
    <citation type="submission" date="2021-03" db="EMBL/GenBank/DDBJ databases">
        <title>Sequencing the genomes of 1000 actinobacteria strains.</title>
        <authorList>
            <person name="Klenk H.-P."/>
        </authorList>
    </citation>
    <scope>NUCLEOTIDE SEQUENCE [LARGE SCALE GENOMIC DNA]</scope>
    <source>
        <strain evidence="9 10">DSM 45516</strain>
    </source>
</reference>
<evidence type="ECO:0000313" key="9">
    <source>
        <dbReference type="EMBL" id="MBP2191331.1"/>
    </source>
</evidence>
<feature type="transmembrane region" description="Helical" evidence="7">
    <location>
        <begin position="347"/>
        <end position="374"/>
    </location>
</feature>
<keyword evidence="4 7" id="KW-1133">Transmembrane helix</keyword>
<sequence>MSVYLYRWGKFAFRRKWIVLPVWLVLLAVLGGVGGWLSKPMSDEFSMPALPAQRATDILDKQFPGMSGQFSVDAVSGAYVIKAPEGTKLTDPPNRAAIDALITDLKALAVEDGRRRLVTAETAAALKNPVDVTASMGCLTTADPAVCSGAPLNVLNEATPATVAVLSVPFDIPSSMDITDEERHAAYDVAGPAREKGLIVEVGGAIEQEQEQPSGHAEMIGMGVALVVMVIAFGAIVAAFVPIITAVVGLGAALMSIALGTSIIEVPSFTTFLASMIGIALSIDYALFIVSRYKHELRVADSPEEAAGIAVGTAGSAVVFAGLTVIVALGALSIVGVKFLTFMGLGGALAACFAVLTAVTLMPALLGAFGRFLFTPKLPLVARHDPEDDTSITHGMRLARLIGKSPWIAAAVAAAALAALATPALNLQLGLPGEDSFPPDSTVRQAYDIRTEGFGEGSNGVLTVVADLEQVPEDARRAAVTALRDRLAAFPEMDYVTMPQFSANGLGAMLSGVPRSGPNNQDTKDLVRDARAAEPELTERYGIEYGITGTTAIYADMDHVLLGKIVPYLAIVAGAAFVLLILVFRSILVPLTAALGFLLSMAATFGATVLIFQEGAFGLISDPQPIISFLPIMLIGLVFGLAMDYQVFLVTRMREEFVHGKSARDAMISGYHHGARVVTSAAIIMISVFGSFLLESDVTAKSMGFALAAGVAIDAFVVRMVLVPALLVIMGKWSWWMPRWLDRLLPDIDVEGAQLRKSRQPLFEPLDAAHAVPEELVRAGESGDEISEAVVPAVAEPPPVDAPAHSATNGSGPQGMSGEQFAAGGRTIGGRVRRDDGHPVPDAVLTLIDQLGQQVSRMNGDEDGVYTLEPAAPGNYVMIVAAEGYRPAAVHVTAVEGAAQQVDLTLHASGELSGVVHTAARTPVAGATVTVTDQRGEVVGAAVTASNGGYACRGLMAGTYTLVAVAPRMRPTATTLTVPDSGQLRFDVELAPLATLWGTVRADGRPVYDARVTVLDHCGSTVDIVYTDEDGRYAVAGLAEGEYSVVARGYPLVTSEVIISGGAVDHDVRLGFDDEHAEVS</sequence>
<comment type="caution">
    <text evidence="9">The sequence shown here is derived from an EMBL/GenBank/DDBJ whole genome shotgun (WGS) entry which is preliminary data.</text>
</comment>
<keyword evidence="2" id="KW-1003">Cell membrane</keyword>
<feature type="transmembrane region" description="Helical" evidence="7">
    <location>
        <begin position="309"/>
        <end position="335"/>
    </location>
</feature>
<dbReference type="InterPro" id="IPR004869">
    <property type="entry name" value="MMPL_dom"/>
</dbReference>
<evidence type="ECO:0000256" key="3">
    <source>
        <dbReference type="ARBA" id="ARBA00022692"/>
    </source>
</evidence>
<feature type="transmembrane region" description="Helical" evidence="7">
    <location>
        <begin position="706"/>
        <end position="729"/>
    </location>
</feature>
<feature type="transmembrane region" description="Helical" evidence="7">
    <location>
        <begin position="591"/>
        <end position="612"/>
    </location>
</feature>
<feature type="region of interest" description="Disordered" evidence="6">
    <location>
        <begin position="798"/>
        <end position="823"/>
    </location>
</feature>
<feature type="transmembrane region" description="Helical" evidence="7">
    <location>
        <begin position="406"/>
        <end position="425"/>
    </location>
</feature>
<evidence type="ECO:0000259" key="8">
    <source>
        <dbReference type="Pfam" id="PF03176"/>
    </source>
</evidence>
<keyword evidence="3 7" id="KW-0812">Transmembrane</keyword>
<keyword evidence="10" id="KW-1185">Reference proteome</keyword>
<evidence type="ECO:0000256" key="6">
    <source>
        <dbReference type="SAM" id="MobiDB-lite"/>
    </source>
</evidence>
<dbReference type="Pfam" id="PF13620">
    <property type="entry name" value="CarboxypepD_reg"/>
    <property type="match status" value="3"/>
</dbReference>
<dbReference type="InterPro" id="IPR050545">
    <property type="entry name" value="Mycobact_MmpL"/>
</dbReference>
<evidence type="ECO:0000256" key="2">
    <source>
        <dbReference type="ARBA" id="ARBA00022475"/>
    </source>
</evidence>
<organism evidence="9 10">
    <name type="scientific">Nocardia goodfellowii</name>
    <dbReference type="NCBI Taxonomy" id="882446"/>
    <lineage>
        <taxon>Bacteria</taxon>
        <taxon>Bacillati</taxon>
        <taxon>Actinomycetota</taxon>
        <taxon>Actinomycetes</taxon>
        <taxon>Mycobacteriales</taxon>
        <taxon>Nocardiaceae</taxon>
        <taxon>Nocardia</taxon>
    </lineage>
</organism>
<feature type="transmembrane region" description="Helical" evidence="7">
    <location>
        <begin position="632"/>
        <end position="653"/>
    </location>
</feature>
<gene>
    <name evidence="9" type="ORF">BJ987_004232</name>
</gene>
<feature type="domain" description="Membrane transport protein MMPL" evidence="8">
    <location>
        <begin position="46"/>
        <end position="377"/>
    </location>
</feature>
<accession>A0ABS4QI10</accession>
<feature type="domain" description="Membrane transport protein MMPL" evidence="8">
    <location>
        <begin position="500"/>
        <end position="738"/>
    </location>
</feature>
<evidence type="ECO:0000256" key="1">
    <source>
        <dbReference type="ARBA" id="ARBA00004651"/>
    </source>
</evidence>
<feature type="transmembrane region" description="Helical" evidence="7">
    <location>
        <begin position="565"/>
        <end position="584"/>
    </location>
</feature>
<feature type="transmembrane region" description="Helical" evidence="7">
    <location>
        <begin position="674"/>
        <end position="694"/>
    </location>
</feature>
<feature type="transmembrane region" description="Helical" evidence="7">
    <location>
        <begin position="269"/>
        <end position="288"/>
    </location>
</feature>
<feature type="transmembrane region" description="Helical" evidence="7">
    <location>
        <begin position="224"/>
        <end position="257"/>
    </location>
</feature>
<dbReference type="InterPro" id="IPR008969">
    <property type="entry name" value="CarboxyPept-like_regulatory"/>
</dbReference>
<proteinExistence type="predicted"/>
<evidence type="ECO:0000313" key="10">
    <source>
        <dbReference type="Proteomes" id="UP001519325"/>
    </source>
</evidence>
<dbReference type="Proteomes" id="UP001519325">
    <property type="component" value="Unassembled WGS sequence"/>
</dbReference>